<comment type="caution">
    <text evidence="1">The sequence shown here is derived from an EMBL/GenBank/DDBJ whole genome shotgun (WGS) entry which is preliminary data.</text>
</comment>
<feature type="non-terminal residue" evidence="1">
    <location>
        <position position="1"/>
    </location>
</feature>
<name>A0ABD5S6Z3_9EURY</name>
<dbReference type="EMBL" id="JBHSWU010001600">
    <property type="protein sequence ID" value="MFC6727017.1"/>
    <property type="molecule type" value="Genomic_DNA"/>
</dbReference>
<reference evidence="1 2" key="1">
    <citation type="journal article" date="2019" name="Int. J. Syst. Evol. Microbiol.">
        <title>The Global Catalogue of Microorganisms (GCM) 10K type strain sequencing project: providing services to taxonomists for standard genome sequencing and annotation.</title>
        <authorList>
            <consortium name="The Broad Institute Genomics Platform"/>
            <consortium name="The Broad Institute Genome Sequencing Center for Infectious Disease"/>
            <person name="Wu L."/>
            <person name="Ma J."/>
        </authorList>
    </citation>
    <scope>NUCLEOTIDE SEQUENCE [LARGE SCALE GENOMIC DNA]</scope>
    <source>
        <strain evidence="1 2">NBRC 111368</strain>
    </source>
</reference>
<protein>
    <submittedName>
        <fullName evidence="1">NAD(P)-dependent alcohol dehydrogenase</fullName>
    </submittedName>
</protein>
<organism evidence="1 2">
    <name type="scientific">Halobium palmae</name>
    <dbReference type="NCBI Taxonomy" id="1776492"/>
    <lineage>
        <taxon>Archaea</taxon>
        <taxon>Methanobacteriati</taxon>
        <taxon>Methanobacteriota</taxon>
        <taxon>Stenosarchaea group</taxon>
        <taxon>Halobacteria</taxon>
        <taxon>Halobacteriales</taxon>
        <taxon>Haloferacaceae</taxon>
        <taxon>Halobium</taxon>
    </lineage>
</organism>
<accession>A0ABD5S6Z3</accession>
<evidence type="ECO:0000313" key="1">
    <source>
        <dbReference type="EMBL" id="MFC6727017.1"/>
    </source>
</evidence>
<keyword evidence="2" id="KW-1185">Reference proteome</keyword>
<dbReference type="Proteomes" id="UP001596328">
    <property type="component" value="Unassembled WGS sequence"/>
</dbReference>
<dbReference type="AlphaFoldDB" id="A0ABD5S6Z3"/>
<evidence type="ECO:0000313" key="2">
    <source>
        <dbReference type="Proteomes" id="UP001596328"/>
    </source>
</evidence>
<dbReference type="Gene3D" id="3.90.180.10">
    <property type="entry name" value="Medium-chain alcohol dehydrogenases, catalytic domain"/>
    <property type="match status" value="1"/>
</dbReference>
<proteinExistence type="predicted"/>
<sequence>VLVGLGATGDVPIDTGSLVDAELDVLGSFRYRNTYAPAVEMLADGAVDVAGIVDFEAPFDDVNAAFRRAQEPETVKGVVRVGDEPERP</sequence>
<dbReference type="Gene3D" id="3.40.50.720">
    <property type="entry name" value="NAD(P)-binding Rossmann-like Domain"/>
    <property type="match status" value="1"/>
</dbReference>
<gene>
    <name evidence="1" type="ORF">ACFQE1_22075</name>
</gene>